<dbReference type="OrthoDB" id="2248195at2759"/>
<sequence>MDLMIHDDVQGHYENILDEVISTHSEDVLVRMAHSMNDQQSLEQLLQPQAIALLHHPVQETCLARMPGIIAHHLHRLHTKLVNSIEPEVSTLLEAYPLEITKDQQKMMNQLMQLNSAVDRQVMQILKLEGLEHKVALDLSVCEIQQNQLAPSADRPRSFWLLLKKVWKQAAQAASYSRPGRMIAEIDGTRVTDLDRLVTVVQDESLLLVGDSVHGPSLIRSYLDTIASSLQAEFNSRLPELYALLKSDVLDEEVTA</sequence>
<proteinExistence type="predicted"/>
<keyword evidence="2" id="KW-1185">Reference proteome</keyword>
<dbReference type="OMA" id="GHYENIL"/>
<evidence type="ECO:0000313" key="1">
    <source>
        <dbReference type="EMBL" id="SAM04920.1"/>
    </source>
</evidence>
<dbReference type="AlphaFoldDB" id="A0A168QK50"/>
<dbReference type="Proteomes" id="UP000078561">
    <property type="component" value="Unassembled WGS sequence"/>
</dbReference>
<dbReference type="InParanoid" id="A0A168QK50"/>
<reference evidence="1" key="1">
    <citation type="submission" date="2016-04" db="EMBL/GenBank/DDBJ databases">
        <authorList>
            <person name="Evans L.H."/>
            <person name="Alamgir A."/>
            <person name="Owens N."/>
            <person name="Weber N.D."/>
            <person name="Virtaneva K."/>
            <person name="Barbian K."/>
            <person name="Babar A."/>
            <person name="Rosenke K."/>
        </authorList>
    </citation>
    <scope>NUCLEOTIDE SEQUENCE [LARGE SCALE GENOMIC DNA]</scope>
    <source>
        <strain evidence="1">CBS 101.48</strain>
    </source>
</reference>
<name>A0A168QK50_ABSGL</name>
<gene>
    <name evidence="1" type="primary">ABSGL_10786.1 scaffold 12033</name>
</gene>
<dbReference type="STRING" id="4829.A0A168QK50"/>
<organism evidence="1">
    <name type="scientific">Absidia glauca</name>
    <name type="common">Pin mould</name>
    <dbReference type="NCBI Taxonomy" id="4829"/>
    <lineage>
        <taxon>Eukaryota</taxon>
        <taxon>Fungi</taxon>
        <taxon>Fungi incertae sedis</taxon>
        <taxon>Mucoromycota</taxon>
        <taxon>Mucoromycotina</taxon>
        <taxon>Mucoromycetes</taxon>
        <taxon>Mucorales</taxon>
        <taxon>Cunninghamellaceae</taxon>
        <taxon>Absidia</taxon>
    </lineage>
</organism>
<dbReference type="EMBL" id="LT554417">
    <property type="protein sequence ID" value="SAM04920.1"/>
    <property type="molecule type" value="Genomic_DNA"/>
</dbReference>
<protein>
    <submittedName>
        <fullName evidence="1">Uncharacterized protein</fullName>
    </submittedName>
</protein>
<evidence type="ECO:0000313" key="2">
    <source>
        <dbReference type="Proteomes" id="UP000078561"/>
    </source>
</evidence>
<accession>A0A168QK50</accession>